<sequence>MKIAGAMILAQINHLSIRHAASTTLSRRIGFESR</sequence>
<organism evidence="1 2">
    <name type="scientific">Skeletonema marinoi</name>
    <dbReference type="NCBI Taxonomy" id="267567"/>
    <lineage>
        <taxon>Eukaryota</taxon>
        <taxon>Sar</taxon>
        <taxon>Stramenopiles</taxon>
        <taxon>Ochrophyta</taxon>
        <taxon>Bacillariophyta</taxon>
        <taxon>Coscinodiscophyceae</taxon>
        <taxon>Thalassiosirophycidae</taxon>
        <taxon>Thalassiosirales</taxon>
        <taxon>Skeletonemataceae</taxon>
        <taxon>Skeletonema</taxon>
        <taxon>Skeletonema marinoi-dohrnii complex</taxon>
    </lineage>
</organism>
<comment type="caution">
    <text evidence="1">The sequence shown here is derived from an EMBL/GenBank/DDBJ whole genome shotgun (WGS) entry which is preliminary data.</text>
</comment>
<keyword evidence="2" id="KW-1185">Reference proteome</keyword>
<reference evidence="1" key="1">
    <citation type="submission" date="2023-06" db="EMBL/GenBank/DDBJ databases">
        <title>Survivors Of The Sea: Transcriptome response of Skeletonema marinoi to long-term dormancy.</title>
        <authorList>
            <person name="Pinder M.I.M."/>
            <person name="Kourtchenko O."/>
            <person name="Robertson E.K."/>
            <person name="Larsson T."/>
            <person name="Maumus F."/>
            <person name="Osuna-Cruz C.M."/>
            <person name="Vancaester E."/>
            <person name="Stenow R."/>
            <person name="Vandepoele K."/>
            <person name="Ploug H."/>
            <person name="Bruchert V."/>
            <person name="Godhe A."/>
            <person name="Topel M."/>
        </authorList>
    </citation>
    <scope>NUCLEOTIDE SEQUENCE</scope>
    <source>
        <strain evidence="1">R05AC</strain>
    </source>
</reference>
<dbReference type="Proteomes" id="UP001224775">
    <property type="component" value="Unassembled WGS sequence"/>
</dbReference>
<dbReference type="EMBL" id="JATAAI010000007">
    <property type="protein sequence ID" value="KAK1744415.1"/>
    <property type="molecule type" value="Genomic_DNA"/>
</dbReference>
<dbReference type="AlphaFoldDB" id="A0AAD8YFC4"/>
<name>A0AAD8YFC4_9STRA</name>
<evidence type="ECO:0000313" key="2">
    <source>
        <dbReference type="Proteomes" id="UP001224775"/>
    </source>
</evidence>
<evidence type="ECO:0000313" key="1">
    <source>
        <dbReference type="EMBL" id="KAK1744415.1"/>
    </source>
</evidence>
<proteinExistence type="predicted"/>
<accession>A0AAD8YFC4</accession>
<protein>
    <submittedName>
        <fullName evidence="1">Uncharacterized protein</fullName>
    </submittedName>
</protein>
<gene>
    <name evidence="1" type="ORF">QTG54_004948</name>
</gene>